<dbReference type="STRING" id="454.Lisr_2442"/>
<dbReference type="PATRIC" id="fig|454.4.peg.2669"/>
<dbReference type="Gene3D" id="3.40.630.30">
    <property type="match status" value="1"/>
</dbReference>
<evidence type="ECO:0000313" key="3">
    <source>
        <dbReference type="Proteomes" id="UP000054761"/>
    </source>
</evidence>
<reference evidence="2 3" key="1">
    <citation type="submission" date="2015-11" db="EMBL/GenBank/DDBJ databases">
        <title>Genomic analysis of 38 Legionella species identifies large and diverse effector repertoires.</title>
        <authorList>
            <person name="Burstein D."/>
            <person name="Amaro F."/>
            <person name="Zusman T."/>
            <person name="Lifshitz Z."/>
            <person name="Cohen O."/>
            <person name="Gilbert J.A."/>
            <person name="Pupko T."/>
            <person name="Shuman H.A."/>
            <person name="Segal G."/>
        </authorList>
    </citation>
    <scope>NUCLEOTIDE SEQUENCE [LARGE SCALE GENOMIC DNA]</scope>
    <source>
        <strain evidence="2 3">Bercovier 4</strain>
    </source>
</reference>
<sequence length="165" mass="19877">MGQIMLMLEVVSKQDKNVISNLLQFYMFEFNQISAFKHFRLDDTGKYQQYPYFENYWLEKNRFPYVIKHNESIIGFSLAHDITINKSIDWKLAEFFIMPEFRRQGFGCEAAISTIKSHTGSWEISVLEDNFKAKRFWLDVFHKLSVSYKSYKYQEYEVFELKSNH</sequence>
<dbReference type="PROSITE" id="PS51186">
    <property type="entry name" value="GNAT"/>
    <property type="match status" value="1"/>
</dbReference>
<evidence type="ECO:0000313" key="2">
    <source>
        <dbReference type="EMBL" id="KTD14734.1"/>
    </source>
</evidence>
<dbReference type="InterPro" id="IPR000182">
    <property type="entry name" value="GNAT_dom"/>
</dbReference>
<dbReference type="EMBL" id="LNYH01000148">
    <property type="protein sequence ID" value="KTD14734.1"/>
    <property type="molecule type" value="Genomic_DNA"/>
</dbReference>
<dbReference type="SUPFAM" id="SSF55729">
    <property type="entry name" value="Acyl-CoA N-acyltransferases (Nat)"/>
    <property type="match status" value="1"/>
</dbReference>
<keyword evidence="2" id="KW-0808">Transferase</keyword>
<feature type="domain" description="N-acetyltransferase" evidence="1">
    <location>
        <begin position="23"/>
        <end position="165"/>
    </location>
</feature>
<dbReference type="Proteomes" id="UP000054761">
    <property type="component" value="Unassembled WGS sequence"/>
</dbReference>
<gene>
    <name evidence="2" type="ORF">Lisr_2442</name>
</gene>
<dbReference type="AlphaFoldDB" id="A0A0W0V3N5"/>
<dbReference type="OrthoDB" id="8479334at2"/>
<dbReference type="GO" id="GO:0016747">
    <property type="term" value="F:acyltransferase activity, transferring groups other than amino-acyl groups"/>
    <property type="evidence" value="ECO:0007669"/>
    <property type="project" value="InterPro"/>
</dbReference>
<protein>
    <submittedName>
        <fullName evidence="2">GNAT family acetyltransferase</fullName>
    </submittedName>
</protein>
<proteinExistence type="predicted"/>
<dbReference type="CDD" id="cd04301">
    <property type="entry name" value="NAT_SF"/>
    <property type="match status" value="1"/>
</dbReference>
<keyword evidence="3" id="KW-1185">Reference proteome</keyword>
<dbReference type="InterPro" id="IPR016181">
    <property type="entry name" value="Acyl_CoA_acyltransferase"/>
</dbReference>
<organism evidence="2 3">
    <name type="scientific">Legionella israelensis</name>
    <dbReference type="NCBI Taxonomy" id="454"/>
    <lineage>
        <taxon>Bacteria</taxon>
        <taxon>Pseudomonadati</taxon>
        <taxon>Pseudomonadota</taxon>
        <taxon>Gammaproteobacteria</taxon>
        <taxon>Legionellales</taxon>
        <taxon>Legionellaceae</taxon>
        <taxon>Legionella</taxon>
    </lineage>
</organism>
<name>A0A0W0V3N5_9GAMM</name>
<evidence type="ECO:0000259" key="1">
    <source>
        <dbReference type="PROSITE" id="PS51186"/>
    </source>
</evidence>
<dbReference type="Pfam" id="PF00583">
    <property type="entry name" value="Acetyltransf_1"/>
    <property type="match status" value="1"/>
</dbReference>
<accession>A0A0W0V3N5</accession>
<comment type="caution">
    <text evidence="2">The sequence shown here is derived from an EMBL/GenBank/DDBJ whole genome shotgun (WGS) entry which is preliminary data.</text>
</comment>